<name>A0A7R9PUX4_9ACAR</name>
<gene>
    <name evidence="8" type="ORF">OSB1V03_LOCUS1300</name>
</gene>
<evidence type="ECO:0000256" key="3">
    <source>
        <dbReference type="ARBA" id="ARBA00022705"/>
    </source>
</evidence>
<evidence type="ECO:0000259" key="7">
    <source>
        <dbReference type="Pfam" id="PF04042"/>
    </source>
</evidence>
<sequence length="470" mass="53336">MSKECLQKSSKLSYRFSNSYSAFLHLASELSRFPPYESCDQFIRQFIHHLMIGHKLAECLVDAQTARLVVQEMRDKRITRTVDDSQLVVKNVADDDNHSKKSKSYLRHLTQLRQHLEKHPVFNSKNFRLTPIDSLITTSDESVDCIVFGFLVKNASKINELVVEDNTGRVPLVFTDDTQFRDALVVENSFVIIEGTYDSPKDCLYVESIGQSPPIDLSSAVEVSDGLQRIGRMLVVISDIHLDDENTLDKLKTLLTGYDSMVPIPDAFLFVGDFMSKPCDEVSDFKAHMKNFVKIISKFTKISNFSQLIFIPGFNDIKGNDIPKSAFTVDMFPMTTKLINNYHLATNPVNIYIDGRHICLSAIPYMSKLRKHIIHNSTEDSTELGASIAKLITCNGHLSAGLSHNLHNSLSLFHLPDFVLISDKHMNEDMDSNAHNYTDLVVLPSFSRDNFRFKVFYTNPKHIECSQILV</sequence>
<keyword evidence="3" id="KW-0235">DNA replication</keyword>
<dbReference type="Gene3D" id="3.60.21.50">
    <property type="match status" value="1"/>
</dbReference>
<reference evidence="8" key="1">
    <citation type="submission" date="2020-11" db="EMBL/GenBank/DDBJ databases">
        <authorList>
            <person name="Tran Van P."/>
        </authorList>
    </citation>
    <scope>NUCLEOTIDE SEQUENCE</scope>
</reference>
<dbReference type="EMBL" id="OC854938">
    <property type="protein sequence ID" value="CAD7620819.1"/>
    <property type="molecule type" value="Genomic_DNA"/>
</dbReference>
<dbReference type="GO" id="GO:0008622">
    <property type="term" value="C:epsilon DNA polymerase complex"/>
    <property type="evidence" value="ECO:0007669"/>
    <property type="project" value="InterPro"/>
</dbReference>
<dbReference type="GO" id="GO:0003677">
    <property type="term" value="F:DNA binding"/>
    <property type="evidence" value="ECO:0007669"/>
    <property type="project" value="UniProtKB-KW"/>
</dbReference>
<proteinExistence type="inferred from homology"/>
<dbReference type="AlphaFoldDB" id="A0A7R9PUX4"/>
<dbReference type="SUPFAM" id="SSF56300">
    <property type="entry name" value="Metallo-dependent phosphatases"/>
    <property type="match status" value="1"/>
</dbReference>
<evidence type="ECO:0000256" key="6">
    <source>
        <dbReference type="ARBA" id="ARBA00032930"/>
    </source>
</evidence>
<evidence type="ECO:0000313" key="8">
    <source>
        <dbReference type="EMBL" id="CAD7620819.1"/>
    </source>
</evidence>
<evidence type="ECO:0000256" key="5">
    <source>
        <dbReference type="ARBA" id="ARBA00023242"/>
    </source>
</evidence>
<dbReference type="Proteomes" id="UP000759131">
    <property type="component" value="Unassembled WGS sequence"/>
</dbReference>
<comment type="subcellular location">
    <subcellularLocation>
        <location evidence="1">Nucleus</location>
    </subcellularLocation>
</comment>
<accession>A0A7R9PUX4</accession>
<dbReference type="Pfam" id="PF04042">
    <property type="entry name" value="DNA_pol_E_B"/>
    <property type="match status" value="1"/>
</dbReference>
<dbReference type="GO" id="GO:0042276">
    <property type="term" value="P:error-prone translesion synthesis"/>
    <property type="evidence" value="ECO:0007669"/>
    <property type="project" value="TreeGrafter"/>
</dbReference>
<evidence type="ECO:0000256" key="4">
    <source>
        <dbReference type="ARBA" id="ARBA00023125"/>
    </source>
</evidence>
<organism evidence="8">
    <name type="scientific">Medioppia subpectinata</name>
    <dbReference type="NCBI Taxonomy" id="1979941"/>
    <lineage>
        <taxon>Eukaryota</taxon>
        <taxon>Metazoa</taxon>
        <taxon>Ecdysozoa</taxon>
        <taxon>Arthropoda</taxon>
        <taxon>Chelicerata</taxon>
        <taxon>Arachnida</taxon>
        <taxon>Acari</taxon>
        <taxon>Acariformes</taxon>
        <taxon>Sarcoptiformes</taxon>
        <taxon>Oribatida</taxon>
        <taxon>Brachypylina</taxon>
        <taxon>Oppioidea</taxon>
        <taxon>Oppiidae</taxon>
        <taxon>Medioppia</taxon>
    </lineage>
</organism>
<protein>
    <recommendedName>
        <fullName evidence="6">DNA polymerase II subunit 2</fullName>
    </recommendedName>
</protein>
<dbReference type="OrthoDB" id="10254730at2759"/>
<feature type="domain" description="DNA polymerase alpha/delta/epsilon subunit B" evidence="7">
    <location>
        <begin position="235"/>
        <end position="398"/>
    </location>
</feature>
<dbReference type="InterPro" id="IPR016266">
    <property type="entry name" value="POLE2"/>
</dbReference>
<keyword evidence="4" id="KW-0238">DNA-binding</keyword>
<keyword evidence="9" id="KW-1185">Reference proteome</keyword>
<dbReference type="GO" id="GO:0006261">
    <property type="term" value="P:DNA-templated DNA replication"/>
    <property type="evidence" value="ECO:0007669"/>
    <property type="project" value="InterPro"/>
</dbReference>
<dbReference type="InterPro" id="IPR007185">
    <property type="entry name" value="DNA_pol_a/d/e_bsu"/>
</dbReference>
<dbReference type="InterPro" id="IPR029052">
    <property type="entry name" value="Metallo-depent_PP-like"/>
</dbReference>
<comment type="similarity">
    <text evidence="2">Belongs to the DNA polymerase epsilon subunit B family.</text>
</comment>
<dbReference type="PANTHER" id="PTHR12708:SF0">
    <property type="entry name" value="DNA POLYMERASE EPSILON SUBUNIT 2"/>
    <property type="match status" value="1"/>
</dbReference>
<dbReference type="EMBL" id="CAJPIZ010000363">
    <property type="protein sequence ID" value="CAG2101249.1"/>
    <property type="molecule type" value="Genomic_DNA"/>
</dbReference>
<dbReference type="PANTHER" id="PTHR12708">
    <property type="entry name" value="DNA POLYMERASE EPSILON SUBUNIT B"/>
    <property type="match status" value="1"/>
</dbReference>
<evidence type="ECO:0000313" key="9">
    <source>
        <dbReference type="Proteomes" id="UP000759131"/>
    </source>
</evidence>
<keyword evidence="5" id="KW-0539">Nucleus</keyword>
<evidence type="ECO:0000256" key="1">
    <source>
        <dbReference type="ARBA" id="ARBA00004123"/>
    </source>
</evidence>
<evidence type="ECO:0000256" key="2">
    <source>
        <dbReference type="ARBA" id="ARBA00009560"/>
    </source>
</evidence>